<comment type="caution">
    <text evidence="20">The sequence shown here is derived from an EMBL/GenBank/DDBJ whole genome shotgun (WGS) entry which is preliminary data.</text>
</comment>
<reference evidence="20 21" key="1">
    <citation type="journal article" date="2017" name="Mol. Plant">
        <title>The Genome of Medicinal Plant Macleaya cordata Provides New Insights into Benzylisoquinoline Alkaloids Metabolism.</title>
        <authorList>
            <person name="Liu X."/>
            <person name="Liu Y."/>
            <person name="Huang P."/>
            <person name="Ma Y."/>
            <person name="Qing Z."/>
            <person name="Tang Q."/>
            <person name="Cao H."/>
            <person name="Cheng P."/>
            <person name="Zheng Y."/>
            <person name="Yuan Z."/>
            <person name="Zhou Y."/>
            <person name="Liu J."/>
            <person name="Tang Z."/>
            <person name="Zhuo Y."/>
            <person name="Zhang Y."/>
            <person name="Yu L."/>
            <person name="Huang J."/>
            <person name="Yang P."/>
            <person name="Peng Q."/>
            <person name="Zhang J."/>
            <person name="Jiang W."/>
            <person name="Zhang Z."/>
            <person name="Lin K."/>
            <person name="Ro D.K."/>
            <person name="Chen X."/>
            <person name="Xiong X."/>
            <person name="Shang Y."/>
            <person name="Huang S."/>
            <person name="Zeng J."/>
        </authorList>
    </citation>
    <scope>NUCLEOTIDE SEQUENCE [LARGE SCALE GENOMIC DNA]</scope>
    <source>
        <strain evidence="21">cv. BLH2017</strain>
        <tissue evidence="20">Root</tissue>
    </source>
</reference>
<comment type="similarity">
    <text evidence="18">Belongs to the peroxidase family. Classical plant (class III) peroxidase subfamily.</text>
</comment>
<dbReference type="InterPro" id="IPR010255">
    <property type="entry name" value="Haem_peroxidase_sf"/>
</dbReference>
<feature type="site" description="Transition state stabilizer" evidence="16">
    <location>
        <position position="73"/>
    </location>
</feature>
<dbReference type="InterPro" id="IPR000823">
    <property type="entry name" value="Peroxidase_pln"/>
</dbReference>
<feature type="binding site" evidence="15">
    <location>
        <position position="78"/>
    </location>
    <ligand>
        <name>Ca(2+)</name>
        <dbReference type="ChEBI" id="CHEBI:29108"/>
        <label>1</label>
    </ligand>
</feature>
<evidence type="ECO:0000256" key="6">
    <source>
        <dbReference type="ARBA" id="ARBA00022559"/>
    </source>
</evidence>
<proteinExistence type="inferred from homology"/>
<evidence type="ECO:0000256" key="12">
    <source>
        <dbReference type="ARBA" id="ARBA00023004"/>
    </source>
</evidence>
<comment type="cofactor">
    <cofactor evidence="15 18">
        <name>Ca(2+)</name>
        <dbReference type="ChEBI" id="CHEBI:29108"/>
    </cofactor>
    <text evidence="15 18">Binds 2 calcium ions per subunit.</text>
</comment>
<feature type="binding site" evidence="15">
    <location>
        <position position="83"/>
    </location>
    <ligand>
        <name>Ca(2+)</name>
        <dbReference type="ChEBI" id="CHEBI:29108"/>
        <label>1</label>
    </ligand>
</feature>
<evidence type="ECO:0000256" key="16">
    <source>
        <dbReference type="PIRSR" id="PIRSR600823-4"/>
    </source>
</evidence>
<feature type="domain" description="Plant heme peroxidase family profile" evidence="19">
    <location>
        <begin position="34"/>
        <end position="335"/>
    </location>
</feature>
<dbReference type="Pfam" id="PF00141">
    <property type="entry name" value="peroxidase"/>
    <property type="match status" value="1"/>
</dbReference>
<dbReference type="Proteomes" id="UP000195402">
    <property type="component" value="Unassembled WGS sequence"/>
</dbReference>
<evidence type="ECO:0000256" key="18">
    <source>
        <dbReference type="RuleBase" id="RU362060"/>
    </source>
</evidence>
<dbReference type="GO" id="GO:0005576">
    <property type="term" value="C:extracellular region"/>
    <property type="evidence" value="ECO:0007669"/>
    <property type="project" value="UniProtKB-SubCell"/>
</dbReference>
<feature type="binding site" evidence="14">
    <location>
        <position position="168"/>
    </location>
    <ligand>
        <name>substrate</name>
    </ligand>
</feature>
<evidence type="ECO:0000256" key="17">
    <source>
        <dbReference type="PIRSR" id="PIRSR600823-5"/>
    </source>
</evidence>
<evidence type="ECO:0000256" key="15">
    <source>
        <dbReference type="PIRSR" id="PIRSR600823-3"/>
    </source>
</evidence>
<evidence type="ECO:0000256" key="5">
    <source>
        <dbReference type="ARBA" id="ARBA00022525"/>
    </source>
</evidence>
<dbReference type="PRINTS" id="PR00458">
    <property type="entry name" value="PEROXIDASE"/>
</dbReference>
<comment type="cofactor">
    <cofactor evidence="15 18">
        <name>heme b</name>
        <dbReference type="ChEBI" id="CHEBI:60344"/>
    </cofactor>
    <text evidence="15 18">Binds 1 heme b (iron(II)-protoporphyrin IX) group per subunit.</text>
</comment>
<dbReference type="PANTHER" id="PTHR31517">
    <property type="match status" value="1"/>
</dbReference>
<evidence type="ECO:0000256" key="13">
    <source>
        <dbReference type="ARBA" id="ARBA00023157"/>
    </source>
</evidence>
<keyword evidence="13 17" id="KW-1015">Disulfide bond</keyword>
<dbReference type="PRINTS" id="PR00461">
    <property type="entry name" value="PLPEROXIDASE"/>
</dbReference>
<evidence type="ECO:0000256" key="9">
    <source>
        <dbReference type="ARBA" id="ARBA00022729"/>
    </source>
</evidence>
<evidence type="ECO:0000256" key="1">
    <source>
        <dbReference type="ARBA" id="ARBA00000189"/>
    </source>
</evidence>
<keyword evidence="7 18" id="KW-0349">Heme</keyword>
<feature type="disulfide bond" evidence="17">
    <location>
        <begin position="128"/>
        <end position="331"/>
    </location>
</feature>
<dbReference type="GO" id="GO:0006979">
    <property type="term" value="P:response to oxidative stress"/>
    <property type="evidence" value="ECO:0007669"/>
    <property type="project" value="UniProtKB-UniRule"/>
</dbReference>
<sequence length="337" mass="37865">MRREWYWIAFVLVSVVLAIMSSSVDGAITVPPSGLIRKFYKLNKKCPDVEEYIKHQVKEFWIKDKTITPKLLRLLYSDCFVSGCDASILLDGPRSEKRAPQNARLGGFAFIDLIKEVVEKRCPGAVSCADILVLATRDAVHLAGAPSYPVRTGRKDGVVSNAAAVDLPSPSISLEASLSHFRSKGLDVLDMTTLLGAHTMGSTRCRYILDRLYNFNGTRRPDPNMDPSLVTELRKKCPSKKKKGQPEGLVYLNPENTSKYRFNNTYYSRVLRKSAVLGVDQQLLLGQDTKLISQEFDAGFEDWRKSWALSMNRMANIGVLTGEKGQIRRHCRFVNKD</sequence>
<feature type="signal peptide" evidence="18">
    <location>
        <begin position="1"/>
        <end position="26"/>
    </location>
</feature>
<evidence type="ECO:0000256" key="10">
    <source>
        <dbReference type="ARBA" id="ARBA00022837"/>
    </source>
</evidence>
<feature type="disulfide bond" evidence="17">
    <location>
        <begin position="46"/>
        <end position="122"/>
    </location>
</feature>
<dbReference type="PANTHER" id="PTHR31517:SF59">
    <property type="entry name" value="PEROXIDASE"/>
    <property type="match status" value="1"/>
</dbReference>
<feature type="disulfide bond" evidence="17">
    <location>
        <begin position="79"/>
        <end position="84"/>
    </location>
</feature>
<dbReference type="EMBL" id="MVGT01001732">
    <property type="protein sequence ID" value="OVA11060.1"/>
    <property type="molecule type" value="Genomic_DNA"/>
</dbReference>
<keyword evidence="6 18" id="KW-0575">Peroxidase</keyword>
<keyword evidence="9 18" id="KW-0732">Signal</keyword>
<dbReference type="InParanoid" id="A0A200QKP7"/>
<dbReference type="Gene3D" id="1.10.520.10">
    <property type="match status" value="1"/>
</dbReference>
<feature type="binding site" evidence="15">
    <location>
        <position position="81"/>
    </location>
    <ligand>
        <name>Ca(2+)</name>
        <dbReference type="ChEBI" id="CHEBI:29108"/>
        <label>1</label>
    </ligand>
</feature>
<dbReference type="InterPro" id="IPR002016">
    <property type="entry name" value="Haem_peroxidase"/>
</dbReference>
<evidence type="ECO:0000256" key="3">
    <source>
        <dbReference type="ARBA" id="ARBA00006873"/>
    </source>
</evidence>
<feature type="binding site" evidence="15">
    <location>
        <position position="96"/>
    </location>
    <ligand>
        <name>Ca(2+)</name>
        <dbReference type="ChEBI" id="CHEBI:29108"/>
        <label>1</label>
    </ligand>
</feature>
<feature type="disulfide bond" evidence="17">
    <location>
        <begin position="205"/>
        <end position="237"/>
    </location>
</feature>
<feature type="binding site" evidence="15">
    <location>
        <position position="85"/>
    </location>
    <ligand>
        <name>Ca(2+)</name>
        <dbReference type="ChEBI" id="CHEBI:29108"/>
        <label>1</label>
    </ligand>
</feature>
<evidence type="ECO:0000256" key="11">
    <source>
        <dbReference type="ARBA" id="ARBA00023002"/>
    </source>
</evidence>
<dbReference type="FunFam" id="1.10.420.10:FF:000007">
    <property type="entry name" value="Peroxidase"/>
    <property type="match status" value="1"/>
</dbReference>
<dbReference type="SUPFAM" id="SSF48113">
    <property type="entry name" value="Heme-dependent peroxidases"/>
    <property type="match status" value="1"/>
</dbReference>
<dbReference type="EC" id="1.11.1.7" evidence="4 18"/>
<evidence type="ECO:0000313" key="21">
    <source>
        <dbReference type="Proteomes" id="UP000195402"/>
    </source>
</evidence>
<evidence type="ECO:0000256" key="14">
    <source>
        <dbReference type="PIRSR" id="PIRSR600823-2"/>
    </source>
</evidence>
<feature type="binding site" evidence="15">
    <location>
        <position position="199"/>
    </location>
    <ligand>
        <name>Ca(2+)</name>
        <dbReference type="ChEBI" id="CHEBI:29108"/>
        <label>2</label>
    </ligand>
</feature>
<dbReference type="GO" id="GO:0140825">
    <property type="term" value="F:lactoperoxidase activity"/>
    <property type="evidence" value="ECO:0007669"/>
    <property type="project" value="UniProtKB-EC"/>
</dbReference>
<dbReference type="CDD" id="cd00693">
    <property type="entry name" value="secretory_peroxidase"/>
    <property type="match status" value="1"/>
</dbReference>
<evidence type="ECO:0000256" key="4">
    <source>
        <dbReference type="ARBA" id="ARBA00012313"/>
    </source>
</evidence>
<dbReference type="OMA" id="CTMEVAV"/>
<dbReference type="FunCoup" id="A0A200QKP7">
    <property type="interactions" value="276"/>
</dbReference>
<evidence type="ECO:0000256" key="2">
    <source>
        <dbReference type="ARBA" id="ARBA00002322"/>
    </source>
</evidence>
<comment type="function">
    <text evidence="2">Removal of H(2)O(2), oxidation of toxic reductants, biosynthesis and degradation of lignin, suberization, auxin catabolism, response to environmental stresses such as wounding, pathogen attack and oxidative stress. These functions might be dependent on each isozyme/isoform in each plant tissue.</text>
</comment>
<evidence type="ECO:0000259" key="19">
    <source>
        <dbReference type="PROSITE" id="PS50873"/>
    </source>
</evidence>
<dbReference type="GO" id="GO:0042744">
    <property type="term" value="P:hydrogen peroxide catabolic process"/>
    <property type="evidence" value="ECO:0007669"/>
    <property type="project" value="UniProtKB-KW"/>
</dbReference>
<dbReference type="STRING" id="56857.A0A200QKP7"/>
<protein>
    <recommendedName>
        <fullName evidence="4 18">Peroxidase</fullName>
        <ecNumber evidence="4 18">1.11.1.7</ecNumber>
    </recommendedName>
</protein>
<dbReference type="Gene3D" id="1.10.420.10">
    <property type="entry name" value="Peroxidase, domain 2"/>
    <property type="match status" value="1"/>
</dbReference>
<accession>A0A200QKP7</accession>
<comment type="similarity">
    <text evidence="3">Belongs to the peroxidase family. Ascorbate peroxidase subfamily.</text>
</comment>
<keyword evidence="10 15" id="KW-0106">Calcium</keyword>
<keyword evidence="21" id="KW-1185">Reference proteome</keyword>
<keyword evidence="8 15" id="KW-0479">Metal-binding</keyword>
<keyword evidence="11 18" id="KW-0560">Oxidoreductase</keyword>
<dbReference type="OrthoDB" id="2113341at2759"/>
<dbReference type="GO" id="GO:0020037">
    <property type="term" value="F:heme binding"/>
    <property type="evidence" value="ECO:0007669"/>
    <property type="project" value="UniProtKB-UniRule"/>
</dbReference>
<evidence type="ECO:0000256" key="7">
    <source>
        <dbReference type="ARBA" id="ARBA00022617"/>
    </source>
</evidence>
<dbReference type="GO" id="GO:0046872">
    <property type="term" value="F:metal ion binding"/>
    <property type="evidence" value="ECO:0007669"/>
    <property type="project" value="UniProtKB-UniRule"/>
</dbReference>
<dbReference type="InterPro" id="IPR019793">
    <property type="entry name" value="Peroxidases_heam-ligand_BS"/>
</dbReference>
<evidence type="ECO:0000256" key="8">
    <source>
        <dbReference type="ARBA" id="ARBA00022723"/>
    </source>
</evidence>
<keyword evidence="12 15" id="KW-0408">Iron</keyword>
<keyword evidence="5 18" id="KW-0964">Secreted</keyword>
<organism evidence="20 21">
    <name type="scientific">Macleaya cordata</name>
    <name type="common">Five-seeded plume-poppy</name>
    <name type="synonym">Bocconia cordata</name>
    <dbReference type="NCBI Taxonomy" id="56857"/>
    <lineage>
        <taxon>Eukaryota</taxon>
        <taxon>Viridiplantae</taxon>
        <taxon>Streptophyta</taxon>
        <taxon>Embryophyta</taxon>
        <taxon>Tracheophyta</taxon>
        <taxon>Spermatophyta</taxon>
        <taxon>Magnoliopsida</taxon>
        <taxon>Ranunculales</taxon>
        <taxon>Papaveraceae</taxon>
        <taxon>Papaveroideae</taxon>
        <taxon>Macleaya</taxon>
    </lineage>
</organism>
<gene>
    <name evidence="20" type="ORF">BVC80_1741g35</name>
</gene>
<feature type="binding site" evidence="15">
    <location>
        <position position="87"/>
    </location>
    <ligand>
        <name>Ca(2+)</name>
        <dbReference type="ChEBI" id="CHEBI:29108"/>
        <label>1</label>
    </ligand>
</feature>
<dbReference type="AlphaFoldDB" id="A0A200QKP7"/>
<evidence type="ECO:0000313" key="20">
    <source>
        <dbReference type="EMBL" id="OVA11060.1"/>
    </source>
</evidence>
<comment type="subcellular location">
    <subcellularLocation>
        <location evidence="18">Secreted</location>
    </subcellularLocation>
</comment>
<feature type="binding site" description="axial binding residue" evidence="15">
    <location>
        <position position="198"/>
    </location>
    <ligand>
        <name>heme b</name>
        <dbReference type="ChEBI" id="CHEBI:60344"/>
    </ligand>
    <ligandPart>
        <name>Fe</name>
        <dbReference type="ChEBI" id="CHEBI:18248"/>
    </ligandPart>
</feature>
<dbReference type="InterPro" id="IPR033905">
    <property type="entry name" value="Secretory_peroxidase"/>
</dbReference>
<feature type="chain" id="PRO_5011815258" description="Peroxidase" evidence="18">
    <location>
        <begin position="27"/>
        <end position="337"/>
    </location>
</feature>
<dbReference type="PROSITE" id="PS00435">
    <property type="entry name" value="PEROXIDASE_1"/>
    <property type="match status" value="1"/>
</dbReference>
<name>A0A200QKP7_MACCD</name>
<dbReference type="PROSITE" id="PS50873">
    <property type="entry name" value="PEROXIDASE_4"/>
    <property type="match status" value="1"/>
</dbReference>
<comment type="catalytic activity">
    <reaction evidence="1 18">
        <text>2 a phenolic donor + H2O2 = 2 a phenolic radical donor + 2 H2O</text>
        <dbReference type="Rhea" id="RHEA:56136"/>
        <dbReference type="ChEBI" id="CHEBI:15377"/>
        <dbReference type="ChEBI" id="CHEBI:16240"/>
        <dbReference type="ChEBI" id="CHEBI:139520"/>
        <dbReference type="ChEBI" id="CHEBI:139521"/>
        <dbReference type="EC" id="1.11.1.7"/>
    </reaction>
</comment>
<keyword evidence="18" id="KW-0376">Hydrogen peroxide</keyword>